<dbReference type="EMBL" id="JAAVJS010000030">
    <property type="protein sequence ID" value="NJX16799.1"/>
    <property type="molecule type" value="Genomic_DNA"/>
</dbReference>
<accession>A0ABX1DI92</accession>
<comment type="caution">
    <text evidence="1">The sequence shown here is derived from an EMBL/GenBank/DDBJ whole genome shotgun (WGS) entry which is preliminary data.</text>
</comment>
<dbReference type="Proteomes" id="UP000760545">
    <property type="component" value="Unassembled WGS sequence"/>
</dbReference>
<evidence type="ECO:0000313" key="2">
    <source>
        <dbReference type="Proteomes" id="UP000760545"/>
    </source>
</evidence>
<evidence type="ECO:0000313" key="1">
    <source>
        <dbReference type="EMBL" id="NJX16799.1"/>
    </source>
</evidence>
<reference evidence="1 2" key="1">
    <citation type="submission" date="2020-03" db="EMBL/GenBank/DDBJ databases">
        <title>Tamlana sp. nov, isolated from XXX.</title>
        <authorList>
            <person name="Cao W.R."/>
        </authorList>
    </citation>
    <scope>NUCLEOTIDE SEQUENCE [LARGE SCALE GENOMIC DNA]</scope>
    <source>
        <strain evidence="1 2">HST1-43</strain>
    </source>
</reference>
<name>A0ABX1DI92_9FLAO</name>
<evidence type="ECO:0008006" key="3">
    <source>
        <dbReference type="Google" id="ProtNLM"/>
    </source>
</evidence>
<keyword evidence="2" id="KW-1185">Reference proteome</keyword>
<dbReference type="RefSeq" id="WP_167919728.1">
    <property type="nucleotide sequence ID" value="NZ_JAAVJS010000030.1"/>
</dbReference>
<gene>
    <name evidence="1" type="ORF">HC176_15020</name>
</gene>
<sequence>MNTKKVTINGFDLEVQKETADLFEHFSKFSNSVIKPEIFSELIVKVFNLTYLKDLGSYYNNEKIGRSSWTQHTANTFLRACQLVNLACDFEVENRHDGAVRDYDDNVYLCAEWEFDTRTIFNPTGEINKLAKTCDKYKNCDALLFTYSIDSSYTAFCENVFQLWNKQLKKTKKDFVLYLVTALMRKDELENKRFVYGLRTVVIGRQLIEIWEDEHL</sequence>
<organism evidence="1 2">
    <name type="scientific">Tamlana crocina</name>
    <dbReference type="NCBI Taxonomy" id="393006"/>
    <lineage>
        <taxon>Bacteria</taxon>
        <taxon>Pseudomonadati</taxon>
        <taxon>Bacteroidota</taxon>
        <taxon>Flavobacteriia</taxon>
        <taxon>Flavobacteriales</taxon>
        <taxon>Flavobacteriaceae</taxon>
        <taxon>Tamlana</taxon>
    </lineage>
</organism>
<proteinExistence type="predicted"/>
<protein>
    <recommendedName>
        <fullName evidence="3">Restriction endonuclease</fullName>
    </recommendedName>
</protein>